<reference evidence="2" key="1">
    <citation type="journal article" date="2023" name="Front. Plant Sci.">
        <title>Chromosomal-level genome assembly of Melastoma candidum provides insights into trichome evolution.</title>
        <authorList>
            <person name="Zhong Y."/>
            <person name="Wu W."/>
            <person name="Sun C."/>
            <person name="Zou P."/>
            <person name="Liu Y."/>
            <person name="Dai S."/>
            <person name="Zhou R."/>
        </authorList>
    </citation>
    <scope>NUCLEOTIDE SEQUENCE [LARGE SCALE GENOMIC DNA]</scope>
</reference>
<organism evidence="1 2">
    <name type="scientific">Melastoma candidum</name>
    <dbReference type="NCBI Taxonomy" id="119954"/>
    <lineage>
        <taxon>Eukaryota</taxon>
        <taxon>Viridiplantae</taxon>
        <taxon>Streptophyta</taxon>
        <taxon>Embryophyta</taxon>
        <taxon>Tracheophyta</taxon>
        <taxon>Spermatophyta</taxon>
        <taxon>Magnoliopsida</taxon>
        <taxon>eudicotyledons</taxon>
        <taxon>Gunneridae</taxon>
        <taxon>Pentapetalae</taxon>
        <taxon>rosids</taxon>
        <taxon>malvids</taxon>
        <taxon>Myrtales</taxon>
        <taxon>Melastomataceae</taxon>
        <taxon>Melastomatoideae</taxon>
        <taxon>Melastomateae</taxon>
        <taxon>Melastoma</taxon>
    </lineage>
</organism>
<gene>
    <name evidence="1" type="ORF">MLD38_001263</name>
</gene>
<name>A0ACB9SG08_9MYRT</name>
<accession>A0ACB9SG08</accession>
<evidence type="ECO:0000313" key="2">
    <source>
        <dbReference type="Proteomes" id="UP001057402"/>
    </source>
</evidence>
<keyword evidence="2" id="KW-1185">Reference proteome</keyword>
<dbReference type="EMBL" id="CM042880">
    <property type="protein sequence ID" value="KAI4388986.1"/>
    <property type="molecule type" value="Genomic_DNA"/>
</dbReference>
<sequence>MSSSPTDPLESYPVNDPCPDLEPPVEEDAPEQVSHCIGLRVVSIDSESDSDYLESEDPYSFDLGSEVIDSGGFEWEEVAESGDANNDVVEEVTALSSDYFTDDEEDDRWESGGGGGGRISAVRDLEWELLVAVNNVTGNLFFNNDLLYDIDGDAYYVEDSSDTLFDQFMDNVAEIRGSPPAAKEVVENLPVVVAVDGDSELCGGDCAVCKDEIGVGVRVRTLPCSHFYHEECILPWLEMRNTCPVCRYELPTDDAEYERSKTGDGQGRPTSWDVRVNEEFELFV</sequence>
<comment type="caution">
    <text evidence="1">The sequence shown here is derived from an EMBL/GenBank/DDBJ whole genome shotgun (WGS) entry which is preliminary data.</text>
</comment>
<proteinExistence type="predicted"/>
<evidence type="ECO:0000313" key="1">
    <source>
        <dbReference type="EMBL" id="KAI4388986.1"/>
    </source>
</evidence>
<dbReference type="Proteomes" id="UP001057402">
    <property type="component" value="Chromosome 1"/>
</dbReference>
<protein>
    <submittedName>
        <fullName evidence="1">Uncharacterized protein</fullName>
    </submittedName>
</protein>